<dbReference type="InterPro" id="IPR036890">
    <property type="entry name" value="HATPase_C_sf"/>
</dbReference>
<keyword evidence="5" id="KW-0808">Transferase</keyword>
<dbReference type="SMART" id="SM00304">
    <property type="entry name" value="HAMP"/>
    <property type="match status" value="1"/>
</dbReference>
<dbReference type="Gene3D" id="1.20.5.1930">
    <property type="match status" value="1"/>
</dbReference>
<dbReference type="InterPro" id="IPR003660">
    <property type="entry name" value="HAMP_dom"/>
</dbReference>
<dbReference type="NCBIfam" id="TIGR00229">
    <property type="entry name" value="sensory_box"/>
    <property type="match status" value="1"/>
</dbReference>
<dbReference type="CDD" id="cd06225">
    <property type="entry name" value="HAMP"/>
    <property type="match status" value="1"/>
</dbReference>
<keyword evidence="10" id="KW-0472">Membrane</keyword>
<proteinExistence type="predicted"/>
<evidence type="ECO:0000313" key="18">
    <source>
        <dbReference type="Proteomes" id="UP000472335"/>
    </source>
</evidence>
<evidence type="ECO:0000259" key="15">
    <source>
        <dbReference type="PROSITE" id="PS50112"/>
    </source>
</evidence>
<evidence type="ECO:0000256" key="9">
    <source>
        <dbReference type="ARBA" id="ARBA00022840"/>
    </source>
</evidence>
<keyword evidence="7" id="KW-0547">Nucleotide-binding</keyword>
<dbReference type="PROSITE" id="PS50885">
    <property type="entry name" value="HAMP"/>
    <property type="match status" value="1"/>
</dbReference>
<dbReference type="InterPro" id="IPR003594">
    <property type="entry name" value="HATPase_dom"/>
</dbReference>
<feature type="domain" description="HAMP" evidence="16">
    <location>
        <begin position="313"/>
        <end position="365"/>
    </location>
</feature>
<evidence type="ECO:0000259" key="14">
    <source>
        <dbReference type="PROSITE" id="PS50109"/>
    </source>
</evidence>
<dbReference type="GO" id="GO:0046983">
    <property type="term" value="F:protein dimerization activity"/>
    <property type="evidence" value="ECO:0007669"/>
    <property type="project" value="InterPro"/>
</dbReference>
<dbReference type="Pfam" id="PF08376">
    <property type="entry name" value="NIT"/>
    <property type="match status" value="1"/>
</dbReference>
<dbReference type="InterPro" id="IPR011712">
    <property type="entry name" value="Sig_transdc_His_kin_sub3_dim/P"/>
</dbReference>
<evidence type="ECO:0000256" key="6">
    <source>
        <dbReference type="ARBA" id="ARBA00022692"/>
    </source>
</evidence>
<dbReference type="SUPFAM" id="SSF55874">
    <property type="entry name" value="ATPase domain of HSP90 chaperone/DNA topoisomerase II/histidine kinase"/>
    <property type="match status" value="1"/>
</dbReference>
<dbReference type="Pfam" id="PF02518">
    <property type="entry name" value="HATPase_c"/>
    <property type="match status" value="1"/>
</dbReference>
<name>A0A6G4V0L7_9ACTN</name>
<gene>
    <name evidence="17" type="ORF">G5C60_07300</name>
</gene>
<dbReference type="InterPro" id="IPR035965">
    <property type="entry name" value="PAS-like_dom_sf"/>
</dbReference>
<organism evidence="17 18">
    <name type="scientific">Streptomyces scabichelini</name>
    <dbReference type="NCBI Taxonomy" id="2711217"/>
    <lineage>
        <taxon>Bacteria</taxon>
        <taxon>Bacillati</taxon>
        <taxon>Actinomycetota</taxon>
        <taxon>Actinomycetes</taxon>
        <taxon>Kitasatosporales</taxon>
        <taxon>Streptomycetaceae</taxon>
        <taxon>Streptomyces</taxon>
    </lineage>
</organism>
<dbReference type="EC" id="2.7.13.3" evidence="3"/>
<dbReference type="InterPro" id="IPR013587">
    <property type="entry name" value="Nitrate/nitrite_sensing"/>
</dbReference>
<evidence type="ECO:0000259" key="16">
    <source>
        <dbReference type="PROSITE" id="PS50885"/>
    </source>
</evidence>
<comment type="catalytic activity">
    <reaction evidence="1">
        <text>ATP + protein L-histidine = ADP + protein N-phospho-L-histidine.</text>
        <dbReference type="EC" id="2.7.13.3"/>
    </reaction>
</comment>
<evidence type="ECO:0000313" key="17">
    <source>
        <dbReference type="EMBL" id="NGO07465.1"/>
    </source>
</evidence>
<evidence type="ECO:0000256" key="10">
    <source>
        <dbReference type="ARBA" id="ARBA00022989"/>
    </source>
</evidence>
<dbReference type="Gene3D" id="3.30.565.10">
    <property type="entry name" value="Histidine kinase-like ATPase, C-terminal domain"/>
    <property type="match status" value="1"/>
</dbReference>
<reference evidence="17 18" key="1">
    <citation type="submission" date="2020-02" db="EMBL/GenBank/DDBJ databases">
        <title>Whole-genome analyses of novel actinobacteria.</title>
        <authorList>
            <person name="Sahin N."/>
            <person name="Gencbay T."/>
        </authorList>
    </citation>
    <scope>NUCLEOTIDE SEQUENCE [LARGE SCALE GENOMIC DNA]</scope>
    <source>
        <strain evidence="17 18">HC44</strain>
    </source>
</reference>
<evidence type="ECO:0000256" key="8">
    <source>
        <dbReference type="ARBA" id="ARBA00022777"/>
    </source>
</evidence>
<dbReference type="PROSITE" id="PS50109">
    <property type="entry name" value="HIS_KIN"/>
    <property type="match status" value="1"/>
</dbReference>
<evidence type="ECO:0000256" key="13">
    <source>
        <dbReference type="SAM" id="SignalP"/>
    </source>
</evidence>
<evidence type="ECO:0000256" key="1">
    <source>
        <dbReference type="ARBA" id="ARBA00000085"/>
    </source>
</evidence>
<feature type="region of interest" description="Disordered" evidence="12">
    <location>
        <begin position="856"/>
        <end position="885"/>
    </location>
</feature>
<dbReference type="PROSITE" id="PS50112">
    <property type="entry name" value="PAS"/>
    <property type="match status" value="1"/>
</dbReference>
<dbReference type="InterPro" id="IPR050482">
    <property type="entry name" value="Sensor_HK_TwoCompSys"/>
</dbReference>
<dbReference type="SUPFAM" id="SSF55785">
    <property type="entry name" value="PYP-like sensor domain (PAS domain)"/>
    <property type="match status" value="1"/>
</dbReference>
<keyword evidence="4" id="KW-0597">Phosphoprotein</keyword>
<dbReference type="SMART" id="SM00387">
    <property type="entry name" value="HATPase_c"/>
    <property type="match status" value="1"/>
</dbReference>
<dbReference type="SUPFAM" id="SSF55781">
    <property type="entry name" value="GAF domain-like"/>
    <property type="match status" value="1"/>
</dbReference>
<dbReference type="InterPro" id="IPR000014">
    <property type="entry name" value="PAS"/>
</dbReference>
<dbReference type="PANTHER" id="PTHR24421:SF10">
    <property type="entry name" value="NITRATE_NITRITE SENSOR PROTEIN NARQ"/>
    <property type="match status" value="1"/>
</dbReference>
<comment type="subcellular location">
    <subcellularLocation>
        <location evidence="2">Membrane</location>
    </subcellularLocation>
</comment>
<evidence type="ECO:0000256" key="7">
    <source>
        <dbReference type="ARBA" id="ARBA00022741"/>
    </source>
</evidence>
<dbReference type="InterPro" id="IPR005467">
    <property type="entry name" value="His_kinase_dom"/>
</dbReference>
<dbReference type="CDD" id="cd16917">
    <property type="entry name" value="HATPase_UhpB-NarQ-NarX-like"/>
    <property type="match status" value="1"/>
</dbReference>
<keyword evidence="10" id="KW-1133">Transmembrane helix</keyword>
<keyword evidence="9" id="KW-0067">ATP-binding</keyword>
<feature type="domain" description="PAS" evidence="15">
    <location>
        <begin position="416"/>
        <end position="486"/>
    </location>
</feature>
<dbReference type="SUPFAM" id="SSF158472">
    <property type="entry name" value="HAMP domain-like"/>
    <property type="match status" value="1"/>
</dbReference>
<dbReference type="Pfam" id="PF01590">
    <property type="entry name" value="GAF"/>
    <property type="match status" value="1"/>
</dbReference>
<feature type="signal peptide" evidence="13">
    <location>
        <begin position="1"/>
        <end position="21"/>
    </location>
</feature>
<protein>
    <recommendedName>
        <fullName evidence="3">histidine kinase</fullName>
        <ecNumber evidence="3">2.7.13.3</ecNumber>
    </recommendedName>
</protein>
<accession>A0A6G4V0L7</accession>
<dbReference type="Gene3D" id="3.30.450.40">
    <property type="match status" value="1"/>
</dbReference>
<evidence type="ECO:0000256" key="4">
    <source>
        <dbReference type="ARBA" id="ARBA00022553"/>
    </source>
</evidence>
<dbReference type="SMART" id="SM00091">
    <property type="entry name" value="PAS"/>
    <property type="match status" value="1"/>
</dbReference>
<evidence type="ECO:0000256" key="5">
    <source>
        <dbReference type="ARBA" id="ARBA00022679"/>
    </source>
</evidence>
<dbReference type="Pfam" id="PF00672">
    <property type="entry name" value="HAMP"/>
    <property type="match status" value="1"/>
</dbReference>
<feature type="chain" id="PRO_5026208869" description="histidine kinase" evidence="13">
    <location>
        <begin position="22"/>
        <end position="885"/>
    </location>
</feature>
<dbReference type="GO" id="GO:0000155">
    <property type="term" value="F:phosphorelay sensor kinase activity"/>
    <property type="evidence" value="ECO:0007669"/>
    <property type="project" value="InterPro"/>
</dbReference>
<evidence type="ECO:0000256" key="11">
    <source>
        <dbReference type="ARBA" id="ARBA00023012"/>
    </source>
</evidence>
<keyword evidence="6" id="KW-0812">Transmembrane</keyword>
<keyword evidence="13" id="KW-0732">Signal</keyword>
<dbReference type="EMBL" id="JAAKZY010000015">
    <property type="protein sequence ID" value="NGO07465.1"/>
    <property type="molecule type" value="Genomic_DNA"/>
</dbReference>
<dbReference type="CDD" id="cd00130">
    <property type="entry name" value="PAS"/>
    <property type="match status" value="1"/>
</dbReference>
<evidence type="ECO:0000256" key="3">
    <source>
        <dbReference type="ARBA" id="ARBA00012438"/>
    </source>
</evidence>
<keyword evidence="18" id="KW-1185">Reference proteome</keyword>
<dbReference type="InterPro" id="IPR003018">
    <property type="entry name" value="GAF"/>
</dbReference>
<dbReference type="PANTHER" id="PTHR24421">
    <property type="entry name" value="NITRATE/NITRITE SENSOR PROTEIN NARX-RELATED"/>
    <property type="match status" value="1"/>
</dbReference>
<dbReference type="GO" id="GO:0016020">
    <property type="term" value="C:membrane"/>
    <property type="evidence" value="ECO:0007669"/>
    <property type="project" value="UniProtKB-SubCell"/>
</dbReference>
<dbReference type="InterPro" id="IPR013655">
    <property type="entry name" value="PAS_fold_3"/>
</dbReference>
<dbReference type="Gene3D" id="6.10.340.10">
    <property type="match status" value="1"/>
</dbReference>
<dbReference type="Proteomes" id="UP000472335">
    <property type="component" value="Unassembled WGS sequence"/>
</dbReference>
<comment type="caution">
    <text evidence="17">The sequence shown here is derived from an EMBL/GenBank/DDBJ whole genome shotgun (WGS) entry which is preliminary data.</text>
</comment>
<keyword evidence="8" id="KW-0418">Kinase</keyword>
<dbReference type="AlphaFoldDB" id="A0A6G4V0L7"/>
<evidence type="ECO:0000256" key="2">
    <source>
        <dbReference type="ARBA" id="ARBA00004370"/>
    </source>
</evidence>
<dbReference type="GO" id="GO:0005524">
    <property type="term" value="F:ATP binding"/>
    <property type="evidence" value="ECO:0007669"/>
    <property type="project" value="UniProtKB-KW"/>
</dbReference>
<feature type="domain" description="Histidine kinase" evidence="14">
    <location>
        <begin position="688"/>
        <end position="872"/>
    </location>
</feature>
<evidence type="ECO:0000256" key="12">
    <source>
        <dbReference type="SAM" id="MobiDB-lite"/>
    </source>
</evidence>
<sequence length="885" mass="95296">MLLVLLPVSGLLAFTVFSAMAQWQEARTLRDFRAATRVSFDTAALTEALARERFTTVLAEIRPDRPGVTDERTAARRATDRALTAANARAADRTGHLDIPGRLDATRRQLRAARLEAGSGSLTGPGIERSYASIIDGLLKTIHDLDSSRPSRDAGRSADAYVGALEAIEAAERERVELAGLLAAAPADARVATVGRWQVLETAQLETFRRNVSGRLQARLSGVLLQPAGRTVRATREALTYGDTAKLPSLERWLTASSDRLAALRDIADATMDELTTDADHDLQAVKNRGEGELALSVVMLLAVTVLALALRRSITRPLDEVSEGANALTAGDLSHDIRYTGRDEIGDVADTFRELHVSSERFAAEIRTMNTAIDDNRLGHRADVAAFDGTWAQLLSGMNGTMASFAAAHGRRHKAERELESIFNLSLDLLCIAGLDGYFKRVNPAFERILGYSAETLLSKPWTDFIHPEDRERSLAALDRLAAGVEHRQFENRYVRGDGTECWLQWIARPVTDEGLIYATARDVTESRRATREQAALRNVATLVARGVPPDQVFTAVAQEVGRLLSTTSAAVLRYEADGAATVLGSAHAPATGGEEAAGEVARTQRAARVGRSVGAPIVVDDRLWGAVVASSSRPEPLPTGTESRLADFTELIATAIANADSRDQLAASRARVVAASDASRRRIERDLHDGVQQRLVSLQLDLRMAESMAADQPAELVEQLAHIGKGLDDVFEDVLQISRGIHPAILSKGGLGPALRALARRSAVPVELDLQLPRTRLPEQTEVAVYYVISECLTNAAKHARATVVEVRARTYDDVLEVVVRDDGVGGAEPRGGSGLIGLTDRVEAIGGRLTISSPPDDGTTMTVRLPLPELSPDAGGGPSPDM</sequence>
<dbReference type="Pfam" id="PF08447">
    <property type="entry name" value="PAS_3"/>
    <property type="match status" value="1"/>
</dbReference>
<keyword evidence="11" id="KW-0902">Two-component regulatory system</keyword>
<dbReference type="Gene3D" id="3.30.450.20">
    <property type="entry name" value="PAS domain"/>
    <property type="match status" value="1"/>
</dbReference>
<dbReference type="InterPro" id="IPR029016">
    <property type="entry name" value="GAF-like_dom_sf"/>
</dbReference>
<dbReference type="Pfam" id="PF07730">
    <property type="entry name" value="HisKA_3"/>
    <property type="match status" value="1"/>
</dbReference>